<dbReference type="PANTHER" id="PTHR32089:SF39">
    <property type="entry name" value="METHYL-ACCEPTING CHEMOTAXIS PROTEIN HLYB"/>
    <property type="match status" value="1"/>
</dbReference>
<keyword evidence="2" id="KW-1003">Cell membrane</keyword>
<dbReference type="Pfam" id="PF02743">
    <property type="entry name" value="dCache_1"/>
    <property type="match status" value="1"/>
</dbReference>
<keyword evidence="8 10" id="KW-0807">Transducer</keyword>
<keyword evidence="5 11" id="KW-0812">Transmembrane</keyword>
<comment type="caution">
    <text evidence="14">The sequence shown here is derived from an EMBL/GenBank/DDBJ whole genome shotgun (WGS) entry which is preliminary data.</text>
</comment>
<accession>A0ABS6A8P0</accession>
<keyword evidence="7 11" id="KW-0472">Membrane</keyword>
<evidence type="ECO:0000256" key="7">
    <source>
        <dbReference type="ARBA" id="ARBA00023136"/>
    </source>
</evidence>
<dbReference type="Pfam" id="PF00015">
    <property type="entry name" value="MCPsignal"/>
    <property type="match status" value="1"/>
</dbReference>
<evidence type="ECO:0000256" key="5">
    <source>
        <dbReference type="ARBA" id="ARBA00022692"/>
    </source>
</evidence>
<evidence type="ECO:0000259" key="12">
    <source>
        <dbReference type="PROSITE" id="PS50111"/>
    </source>
</evidence>
<dbReference type="InterPro" id="IPR033479">
    <property type="entry name" value="dCache_1"/>
</dbReference>
<keyword evidence="3" id="KW-0488">Methylation</keyword>
<keyword evidence="4" id="KW-0145">Chemotaxis</keyword>
<dbReference type="PROSITE" id="PS50885">
    <property type="entry name" value="HAMP"/>
    <property type="match status" value="1"/>
</dbReference>
<comment type="subcellular location">
    <subcellularLocation>
        <location evidence="1">Cell membrane</location>
        <topology evidence="1">Multi-pass membrane protein</topology>
    </subcellularLocation>
</comment>
<organism evidence="14 15">
    <name type="scientific">Marinobacter salexigens</name>
    <dbReference type="NCBI Taxonomy" id="1925763"/>
    <lineage>
        <taxon>Bacteria</taxon>
        <taxon>Pseudomonadati</taxon>
        <taxon>Pseudomonadota</taxon>
        <taxon>Gammaproteobacteria</taxon>
        <taxon>Pseudomonadales</taxon>
        <taxon>Marinobacteraceae</taxon>
        <taxon>Marinobacter</taxon>
    </lineage>
</organism>
<evidence type="ECO:0000256" key="2">
    <source>
        <dbReference type="ARBA" id="ARBA00022475"/>
    </source>
</evidence>
<dbReference type="Pfam" id="PF00672">
    <property type="entry name" value="HAMP"/>
    <property type="match status" value="1"/>
</dbReference>
<sequence>MLTLNRKIQLLGVSLLVAAFITIYLVMTLIAHPELEAQAIASANQTVNNTKSKIETTLQEAAVLTSTLAALSETLPLEKDLFIKELAPVVDHYGNALIAGGGIWPEPGKLTLGKDRDSLFWARNTEGELELLDDYNDPGGSGYHNEGWYTTGRNLSSGKCVWSEAYQDAVSGMPMVTCTVSIRRGGQFWGVATIDLMLAGLNDRLESQNKVTGGYSLVIDQTGRIVSFPDIRSKNLNMKTLDDAVGEYSDLTPLKTALNTTQQTYLPEGVVDGDRSLLVQVPLEEQKWTVAMILPESTALSALNRVSSGLYFTLLPLVVLFAAAVVLLGRSFLRSIQETTHQVNSLSEGQRGSKLTIARADEVGALRKAVNEYGDHLEATLDHIAAEANSVKAGADNLQALSNTLNDRANDQMNENLTLASAINQMSASASEVANNTNTAADTAEEASQLVKDGHSVVSENSEAINQLAEALSKASSVIDKLAADSQQVGSVLDVIKTISEQTNLLALNAAIEAARAGEQGRGFAVVADEVRSLAAKSQESANEIDGMIHQLQDAARQGVQVIESSRHLSEASLKRAQQVQASFEGIVTAFDNIKERTVSIAAASEQQANVTDEISQLAERIRGISEQNAQDATELKNMSSVSTELAQRLQDISKQ</sequence>
<keyword evidence="15" id="KW-1185">Reference proteome</keyword>
<evidence type="ECO:0000256" key="1">
    <source>
        <dbReference type="ARBA" id="ARBA00004651"/>
    </source>
</evidence>
<dbReference type="SMART" id="SM00283">
    <property type="entry name" value="MA"/>
    <property type="match status" value="1"/>
</dbReference>
<dbReference type="EMBL" id="JAHKPV010000019">
    <property type="protein sequence ID" value="MBU2874511.1"/>
    <property type="molecule type" value="Genomic_DNA"/>
</dbReference>
<evidence type="ECO:0000256" key="8">
    <source>
        <dbReference type="ARBA" id="ARBA00023224"/>
    </source>
</evidence>
<name>A0ABS6A8P0_9GAMM</name>
<feature type="domain" description="Methyl-accepting transducer" evidence="12">
    <location>
        <begin position="387"/>
        <end position="623"/>
    </location>
</feature>
<dbReference type="SMART" id="SM00304">
    <property type="entry name" value="HAMP"/>
    <property type="match status" value="1"/>
</dbReference>
<evidence type="ECO:0000313" key="15">
    <source>
        <dbReference type="Proteomes" id="UP000753376"/>
    </source>
</evidence>
<evidence type="ECO:0000256" key="3">
    <source>
        <dbReference type="ARBA" id="ARBA00022481"/>
    </source>
</evidence>
<reference evidence="14 15" key="1">
    <citation type="submission" date="2021-05" db="EMBL/GenBank/DDBJ databases">
        <title>Draft genomes of bacteria isolated from model marine particles.</title>
        <authorList>
            <person name="Datta M.S."/>
            <person name="Schwartzman J.A."/>
            <person name="Enke T.N."/>
            <person name="Saavedra J."/>
            <person name="Cermak N."/>
            <person name="Cordero O.X."/>
        </authorList>
    </citation>
    <scope>NUCLEOTIDE SEQUENCE [LARGE SCALE GENOMIC DNA]</scope>
    <source>
        <strain evidence="14 15">D2M19</strain>
    </source>
</reference>
<dbReference type="Proteomes" id="UP000753376">
    <property type="component" value="Unassembled WGS sequence"/>
</dbReference>
<dbReference type="RefSeq" id="WP_216008350.1">
    <property type="nucleotide sequence ID" value="NZ_JAHKPV010000019.1"/>
</dbReference>
<dbReference type="InterPro" id="IPR003660">
    <property type="entry name" value="HAMP_dom"/>
</dbReference>
<gene>
    <name evidence="14" type="ORF">KO508_10915</name>
</gene>
<evidence type="ECO:0000313" key="14">
    <source>
        <dbReference type="EMBL" id="MBU2874511.1"/>
    </source>
</evidence>
<evidence type="ECO:0000256" key="6">
    <source>
        <dbReference type="ARBA" id="ARBA00022989"/>
    </source>
</evidence>
<protein>
    <submittedName>
        <fullName evidence="14">Methyl-accepting chemotaxis protein</fullName>
    </submittedName>
</protein>
<feature type="transmembrane region" description="Helical" evidence="11">
    <location>
        <begin position="309"/>
        <end position="328"/>
    </location>
</feature>
<evidence type="ECO:0000256" key="11">
    <source>
        <dbReference type="SAM" id="Phobius"/>
    </source>
</evidence>
<dbReference type="InterPro" id="IPR004089">
    <property type="entry name" value="MCPsignal_dom"/>
</dbReference>
<evidence type="ECO:0000256" key="10">
    <source>
        <dbReference type="PROSITE-ProRule" id="PRU00284"/>
    </source>
</evidence>
<proteinExistence type="inferred from homology"/>
<feature type="domain" description="HAMP" evidence="13">
    <location>
        <begin position="330"/>
        <end position="382"/>
    </location>
</feature>
<feature type="transmembrane region" description="Helical" evidence="11">
    <location>
        <begin position="12"/>
        <end position="31"/>
    </location>
</feature>
<dbReference type="PANTHER" id="PTHR32089">
    <property type="entry name" value="METHYL-ACCEPTING CHEMOTAXIS PROTEIN MCPB"/>
    <property type="match status" value="1"/>
</dbReference>
<dbReference type="CDD" id="cd11386">
    <property type="entry name" value="MCP_signal"/>
    <property type="match status" value="1"/>
</dbReference>
<evidence type="ECO:0000259" key="13">
    <source>
        <dbReference type="PROSITE" id="PS50885"/>
    </source>
</evidence>
<dbReference type="CDD" id="cd12913">
    <property type="entry name" value="PDC1_MCP_like"/>
    <property type="match status" value="1"/>
</dbReference>
<evidence type="ECO:0000256" key="9">
    <source>
        <dbReference type="ARBA" id="ARBA00029447"/>
    </source>
</evidence>
<dbReference type="CDD" id="cd12912">
    <property type="entry name" value="PDC2_MCP_like"/>
    <property type="match status" value="1"/>
</dbReference>
<dbReference type="PROSITE" id="PS50111">
    <property type="entry name" value="CHEMOTAXIS_TRANSDUC_2"/>
    <property type="match status" value="1"/>
</dbReference>
<keyword evidence="6 11" id="KW-1133">Transmembrane helix</keyword>
<evidence type="ECO:0000256" key="4">
    <source>
        <dbReference type="ARBA" id="ARBA00022500"/>
    </source>
</evidence>
<comment type="similarity">
    <text evidence="9">Belongs to the methyl-accepting chemotaxis (MCP) protein family.</text>
</comment>